<dbReference type="EMBL" id="JACGWK010001423">
    <property type="protein sequence ID" value="KAL0288915.1"/>
    <property type="molecule type" value="Genomic_DNA"/>
</dbReference>
<dbReference type="InterPro" id="IPR036691">
    <property type="entry name" value="Endo/exonu/phosph_ase_sf"/>
</dbReference>
<dbReference type="PANTHER" id="PTHR33710">
    <property type="entry name" value="BNAC02G09200D PROTEIN"/>
    <property type="match status" value="1"/>
</dbReference>
<proteinExistence type="predicted"/>
<dbReference type="GO" id="GO:0003824">
    <property type="term" value="F:catalytic activity"/>
    <property type="evidence" value="ECO:0007669"/>
    <property type="project" value="InterPro"/>
</dbReference>
<evidence type="ECO:0000313" key="2">
    <source>
        <dbReference type="EMBL" id="KAL0288915.1"/>
    </source>
</evidence>
<dbReference type="InterPro" id="IPR005135">
    <property type="entry name" value="Endo/exonuclease/phosphatase"/>
</dbReference>
<comment type="caution">
    <text evidence="2">The sequence shown here is derived from an EMBL/GenBank/DDBJ whole genome shotgun (WGS) entry which is preliminary data.</text>
</comment>
<accession>A0AAW2J3E9</accession>
<organism evidence="2">
    <name type="scientific">Sesamum angustifolium</name>
    <dbReference type="NCBI Taxonomy" id="2727405"/>
    <lineage>
        <taxon>Eukaryota</taxon>
        <taxon>Viridiplantae</taxon>
        <taxon>Streptophyta</taxon>
        <taxon>Embryophyta</taxon>
        <taxon>Tracheophyta</taxon>
        <taxon>Spermatophyta</taxon>
        <taxon>Magnoliopsida</taxon>
        <taxon>eudicotyledons</taxon>
        <taxon>Gunneridae</taxon>
        <taxon>Pentapetalae</taxon>
        <taxon>asterids</taxon>
        <taxon>lamiids</taxon>
        <taxon>Lamiales</taxon>
        <taxon>Pedaliaceae</taxon>
        <taxon>Sesamum</taxon>
    </lineage>
</organism>
<protein>
    <recommendedName>
        <fullName evidence="1">Endonuclease/exonuclease/phosphatase domain-containing protein</fullName>
    </recommendedName>
</protein>
<evidence type="ECO:0000259" key="1">
    <source>
        <dbReference type="Pfam" id="PF03372"/>
    </source>
</evidence>
<feature type="domain" description="Endonuclease/exonuclease/phosphatase" evidence="1">
    <location>
        <begin position="149"/>
        <end position="245"/>
    </location>
</feature>
<sequence length="379" mass="43031">MLDYDSTLPKHLVVISPITREGTEVATRVDVEYEWLPQRCKLCCSLGHTLTNCPDNKKKVYVPPVTMFVKKASPVVKPAEMEADMVAEVEGSQSAPCNEDIPLFPTAREETVNKTVDSDNRGKGIMLYNPFDALTEGTWTAIKNLAENITDEPWLILGDFNAVIDTSEVCGRAADTTASMTEFRNCILETGLIHLPFTGSPFTWHNCSEGPRSLWKRLDRMLVNAEWLNKWPESYISALPSTSDHSPLILNSANRGNDHGMFRFDNYLTKRSGFLDSVRQVWRHRIAGTDLYGVVIKLKALKSTFRQQRKETGNLTENVQAAKRFLDRAQELFETYKDDLLLHLVKCCRLVYSVAIKMEANMLKQRAKITMAETRRPKH</sequence>
<dbReference type="SUPFAM" id="SSF56219">
    <property type="entry name" value="DNase I-like"/>
    <property type="match status" value="1"/>
</dbReference>
<dbReference type="AlphaFoldDB" id="A0AAW2J3E9"/>
<name>A0AAW2J3E9_9LAMI</name>
<reference evidence="2" key="1">
    <citation type="submission" date="2020-06" db="EMBL/GenBank/DDBJ databases">
        <authorList>
            <person name="Li T."/>
            <person name="Hu X."/>
            <person name="Zhang T."/>
            <person name="Song X."/>
            <person name="Zhang H."/>
            <person name="Dai N."/>
            <person name="Sheng W."/>
            <person name="Hou X."/>
            <person name="Wei L."/>
        </authorList>
    </citation>
    <scope>NUCLEOTIDE SEQUENCE</scope>
    <source>
        <strain evidence="2">G01</strain>
        <tissue evidence="2">Leaf</tissue>
    </source>
</reference>
<gene>
    <name evidence="2" type="ORF">Sangu_2637700</name>
</gene>
<reference evidence="2" key="2">
    <citation type="journal article" date="2024" name="Plant">
        <title>Genomic evolution and insights into agronomic trait innovations of Sesamum species.</title>
        <authorList>
            <person name="Miao H."/>
            <person name="Wang L."/>
            <person name="Qu L."/>
            <person name="Liu H."/>
            <person name="Sun Y."/>
            <person name="Le M."/>
            <person name="Wang Q."/>
            <person name="Wei S."/>
            <person name="Zheng Y."/>
            <person name="Lin W."/>
            <person name="Duan Y."/>
            <person name="Cao H."/>
            <person name="Xiong S."/>
            <person name="Wang X."/>
            <person name="Wei L."/>
            <person name="Li C."/>
            <person name="Ma Q."/>
            <person name="Ju M."/>
            <person name="Zhao R."/>
            <person name="Li G."/>
            <person name="Mu C."/>
            <person name="Tian Q."/>
            <person name="Mei H."/>
            <person name="Zhang T."/>
            <person name="Gao T."/>
            <person name="Zhang H."/>
        </authorList>
    </citation>
    <scope>NUCLEOTIDE SEQUENCE</scope>
    <source>
        <strain evidence="2">G01</strain>
    </source>
</reference>
<dbReference type="Pfam" id="PF03372">
    <property type="entry name" value="Exo_endo_phos"/>
    <property type="match status" value="1"/>
</dbReference>
<dbReference type="Gene3D" id="3.60.10.10">
    <property type="entry name" value="Endonuclease/exonuclease/phosphatase"/>
    <property type="match status" value="1"/>
</dbReference>
<dbReference type="PANTHER" id="PTHR33710:SF79">
    <property type="entry name" value="OS06G0205337 PROTEIN"/>
    <property type="match status" value="1"/>
</dbReference>